<accession>R1CVK8</accession>
<dbReference type="Gene3D" id="3.30.70.930">
    <property type="match status" value="1"/>
</dbReference>
<organism evidence="2 3">
    <name type="scientific">Caldisalinibacter kiritimatiensis</name>
    <dbReference type="NCBI Taxonomy" id="1304284"/>
    <lineage>
        <taxon>Bacteria</taxon>
        <taxon>Bacillati</taxon>
        <taxon>Bacillota</taxon>
        <taxon>Tissierellia</taxon>
        <taxon>Tissierellales</taxon>
        <taxon>Thermohalobacteraceae</taxon>
        <taxon>Caldisalinibacter</taxon>
    </lineage>
</organism>
<reference evidence="2 3" key="1">
    <citation type="journal article" date="2015" name="Geomicrobiol. J.">
        <title>Caldisalinibacter kiritimatiensis gen. nov., sp. nov., a moderately thermohalophilic thiosulfate-reducing bacterium from a hypersaline microbial mat.</title>
        <authorList>
            <person name="Ben Hania W."/>
            <person name="Joseph M."/>
            <person name="Fiebig A."/>
            <person name="Bunk B."/>
            <person name="Klenk H.-P."/>
            <person name="Fardeau M.-L."/>
            <person name="Spring S."/>
        </authorList>
    </citation>
    <scope>NUCLEOTIDE SEQUENCE [LARGE SCALE GENOMIC DNA]</scope>
    <source>
        <strain evidence="2 3">L21-TH-D2</strain>
    </source>
</reference>
<gene>
    <name evidence="2" type="ORF">L21TH_1280</name>
</gene>
<evidence type="ECO:0000313" key="3">
    <source>
        <dbReference type="Proteomes" id="UP000013378"/>
    </source>
</evidence>
<dbReference type="SUPFAM" id="SSF89957">
    <property type="entry name" value="MTH1187/YkoF-like"/>
    <property type="match status" value="1"/>
</dbReference>
<protein>
    <recommendedName>
        <fullName evidence="1">Thiamine-binding protein domain-containing protein</fullName>
    </recommendedName>
</protein>
<dbReference type="OrthoDB" id="1707383at2"/>
<keyword evidence="3" id="KW-1185">Reference proteome</keyword>
<name>R1CVK8_9FIRM</name>
<dbReference type="AlphaFoldDB" id="R1CVK8"/>
<feature type="domain" description="Thiamine-binding protein" evidence="1">
    <location>
        <begin position="11"/>
        <end position="79"/>
    </location>
</feature>
<comment type="caution">
    <text evidence="2">The sequence shown here is derived from an EMBL/GenBank/DDBJ whole genome shotgun (WGS) entry which is preliminary data.</text>
</comment>
<dbReference type="STRING" id="1304284.L21TH_1280"/>
<dbReference type="eggNOG" id="COG0011">
    <property type="taxonomic scope" value="Bacteria"/>
</dbReference>
<sequence length="87" mass="9991">MRSMEKIASCQITFTPIISDNYIDDVNKVLDIIKSYELEYDIGILSTTIRGNKEKILKLITEIYNTMDNQCKFTMDVKISNICGCEV</sequence>
<dbReference type="RefSeq" id="WP_006312061.1">
    <property type="nucleotide sequence ID" value="NZ_ARZA01000130.1"/>
</dbReference>
<dbReference type="InterPro" id="IPR002767">
    <property type="entry name" value="Thiamine_BP"/>
</dbReference>
<dbReference type="EMBL" id="ARZA01000130">
    <property type="protein sequence ID" value="EOD00679.1"/>
    <property type="molecule type" value="Genomic_DNA"/>
</dbReference>
<dbReference type="Proteomes" id="UP000013378">
    <property type="component" value="Unassembled WGS sequence"/>
</dbReference>
<evidence type="ECO:0000313" key="2">
    <source>
        <dbReference type="EMBL" id="EOD00679.1"/>
    </source>
</evidence>
<dbReference type="InterPro" id="IPR029756">
    <property type="entry name" value="MTH1187/YkoF-like"/>
</dbReference>
<evidence type="ECO:0000259" key="1">
    <source>
        <dbReference type="Pfam" id="PF01910"/>
    </source>
</evidence>
<proteinExistence type="predicted"/>
<dbReference type="Pfam" id="PF01910">
    <property type="entry name" value="Thiamine_BP"/>
    <property type="match status" value="1"/>
</dbReference>